<accession>A0A927WGJ4</accession>
<evidence type="ECO:0000313" key="1">
    <source>
        <dbReference type="EMBL" id="MBE6086342.1"/>
    </source>
</evidence>
<evidence type="ECO:0000313" key="2">
    <source>
        <dbReference type="Proteomes" id="UP000772151"/>
    </source>
</evidence>
<proteinExistence type="predicted"/>
<dbReference type="EMBL" id="SVCA01000016">
    <property type="protein sequence ID" value="MBE6086342.1"/>
    <property type="molecule type" value="Genomic_DNA"/>
</dbReference>
<sequence length="135" mass="15410">MDEKFTAGRVAMIKAGFLARYSSRLKFIENSITIELIELLLQKDRLENILRFCASGHAPLKAVVDEIEVFAEKNNLVVNGRLPDEWKQDVGRLIGTIVYFLGYVSDGDKVEDKENLHKLPNPPKYFHYAATFHKA</sequence>
<organism evidence="1 2">
    <name type="scientific">Selenomonas ruminantium</name>
    <dbReference type="NCBI Taxonomy" id="971"/>
    <lineage>
        <taxon>Bacteria</taxon>
        <taxon>Bacillati</taxon>
        <taxon>Bacillota</taxon>
        <taxon>Negativicutes</taxon>
        <taxon>Selenomonadales</taxon>
        <taxon>Selenomonadaceae</taxon>
        <taxon>Selenomonas</taxon>
    </lineage>
</organism>
<name>A0A927WGJ4_SELRU</name>
<dbReference type="RefSeq" id="WP_303670453.1">
    <property type="nucleotide sequence ID" value="NZ_SVCA01000016.1"/>
</dbReference>
<dbReference type="AlphaFoldDB" id="A0A927WGJ4"/>
<reference evidence="1" key="1">
    <citation type="submission" date="2019-04" db="EMBL/GenBank/DDBJ databases">
        <title>Evolution of Biomass-Degrading Anaerobic Consortia Revealed by Metagenomics.</title>
        <authorList>
            <person name="Peng X."/>
        </authorList>
    </citation>
    <scope>NUCLEOTIDE SEQUENCE</scope>
    <source>
        <strain evidence="1">SIG242</strain>
    </source>
</reference>
<gene>
    <name evidence="1" type="ORF">E7203_13005</name>
</gene>
<dbReference type="Proteomes" id="UP000772151">
    <property type="component" value="Unassembled WGS sequence"/>
</dbReference>
<comment type="caution">
    <text evidence="1">The sequence shown here is derived from an EMBL/GenBank/DDBJ whole genome shotgun (WGS) entry which is preliminary data.</text>
</comment>
<protein>
    <submittedName>
        <fullName evidence="1">Uncharacterized protein</fullName>
    </submittedName>
</protein>